<feature type="transmembrane region" description="Helical" evidence="1">
    <location>
        <begin position="392"/>
        <end position="415"/>
    </location>
</feature>
<dbReference type="SUPFAM" id="SSF82866">
    <property type="entry name" value="Multidrug efflux transporter AcrB transmembrane domain"/>
    <property type="match status" value="2"/>
</dbReference>
<feature type="transmembrane region" description="Helical" evidence="1">
    <location>
        <begin position="421"/>
        <end position="442"/>
    </location>
</feature>
<dbReference type="SUPFAM" id="SSF82693">
    <property type="entry name" value="Multidrug efflux transporter AcrB pore domain, PN1, PN2, PC1 and PC2 subdomains"/>
    <property type="match status" value="3"/>
</dbReference>
<feature type="transmembrane region" description="Helical" evidence="1">
    <location>
        <begin position="504"/>
        <end position="524"/>
    </location>
</feature>
<feature type="transmembrane region" description="Helical" evidence="1">
    <location>
        <begin position="563"/>
        <end position="581"/>
    </location>
</feature>
<dbReference type="InterPro" id="IPR001036">
    <property type="entry name" value="Acrflvin-R"/>
</dbReference>
<keyword evidence="1" id="KW-0812">Transmembrane</keyword>
<feature type="transmembrane region" description="Helical" evidence="1">
    <location>
        <begin position="366"/>
        <end position="385"/>
    </location>
</feature>
<evidence type="ECO:0000313" key="3">
    <source>
        <dbReference type="Proteomes" id="UP000009374"/>
    </source>
</evidence>
<dbReference type="InterPro" id="IPR027463">
    <property type="entry name" value="AcrB_DN_DC_subdom"/>
</dbReference>
<proteinExistence type="predicted"/>
<dbReference type="AlphaFoldDB" id="C6HXG4"/>
<feature type="transmembrane region" description="Helical" evidence="1">
    <location>
        <begin position="949"/>
        <end position="969"/>
    </location>
</feature>
<dbReference type="PRINTS" id="PR00702">
    <property type="entry name" value="ACRIFLAVINRP"/>
</dbReference>
<feature type="transmembrane region" description="Helical" evidence="1">
    <location>
        <begin position="462"/>
        <end position="484"/>
    </location>
</feature>
<dbReference type="Pfam" id="PF00873">
    <property type="entry name" value="ACR_tran"/>
    <property type="match status" value="1"/>
</dbReference>
<name>C6HXG4_9BACT</name>
<dbReference type="Gene3D" id="3.30.70.1320">
    <property type="entry name" value="Multidrug efflux transporter AcrB pore domain like"/>
    <property type="match status" value="1"/>
</dbReference>
<dbReference type="PANTHER" id="PTHR32063:SF16">
    <property type="entry name" value="CATION EFFLUX SYSTEM (ACRB_ACRD_ACRF FAMILY)"/>
    <property type="match status" value="1"/>
</dbReference>
<keyword evidence="3" id="KW-1185">Reference proteome</keyword>
<gene>
    <name evidence="2" type="ORF">UBAL3_92050088</name>
</gene>
<dbReference type="Gene3D" id="3.30.70.1430">
    <property type="entry name" value="Multidrug efflux transporter AcrB pore domain"/>
    <property type="match status" value="2"/>
</dbReference>
<feature type="transmembrane region" description="Helical" evidence="1">
    <location>
        <begin position="975"/>
        <end position="1000"/>
    </location>
</feature>
<keyword evidence="1" id="KW-1133">Transmembrane helix</keyword>
<dbReference type="EMBL" id="GG693873">
    <property type="protein sequence ID" value="EES52716.1"/>
    <property type="molecule type" value="Genomic_DNA"/>
</dbReference>
<keyword evidence="1" id="KW-0472">Membrane</keyword>
<feature type="transmembrane region" description="Helical" evidence="1">
    <location>
        <begin position="1021"/>
        <end position="1040"/>
    </location>
</feature>
<sequence length="1089" mass="118262">MSGDPSSQEKHQESVSEKPSKVGIAGAVARFFIDSRLTPIFVIVALLVGGLAVLRTPREEDPQIRVPMMDLFVPYPGASPREVEKSVTEPLERHLDRMKGVKAVYSQSMRGGALVTVRFRVGQSMGASLVKVYSEVMKSRAYLPGGAGPILVRPKDINDVPVVAVTLSSRTLSDFDLTRIATRIVSRLKRIPGTGSVYTIGGRHRMIRVRLDPAAMKAFDRSPLDVAGALARSNVSLALGSFDRNDTSFRVGLSGSLKTADDVRNLVVGVVGGHAIRLSQIARVTDGPEPVSHYVWKGYGGSRSQLPDETAVTIVLAKKKGINAVTVAHSVLRKVRDLQGTIIPSNVTVTVPRNYGHTANEKANDLLLHLLIATASVILLIGLALGIRETGIVAVAIPVTLSLTLFISMMIGYTINRVTLFALIFSIGILVDDAIVIVENIYRHFHFLGGMRDRKTLIDRAIVAVSEVGNPTILATFTVIGALLPMAFVSGLMGPYMRPIPVNASLAMIGSLLVALIVTPYMAVRLIRPGAHEAKPTGKLELRIRHLYRLLMEPLIDSGKKRMLFLGGVVVLTVGSMLFFYSRTILLKMLPFDNKSEIDVVVDMPAGTTLERTAAVVRDLERIARKNPSVMGYEAYVGTAAPFDFNGLVRHYYLRSGKHVGELHLDLLPKARRDKGSHAIATEIERSLALPSRSLGARIKVVEVPPGPPVYAPITAELYGSDYRRLTEEGLHLADLFRKTPGIVDVDTSVRDPQTRYRVVVDQEKAALSGVSAEEIGKALSLALHGESGTLHTTSGKGHVPILLEYPERDRSSIRDLSTVFVRGGTGRLVPVRSLVHVEKLPTEQPINRKNLRPVVYVTGNTIGSSRSPVYAAVDLSRVVAADARSRGVDLRQIFTGYPWSTDHMTIRWGGEWQVTFVTFRDMGIAFGAAIILIYLLIVAEFESFITPLVIMSPIPLALIGVIPGHILLGSNFTATSMIGFIALAGIMVRNSILLVDFLHAKKAEGVPIRQAILETGAVRTRPILLTAAALIAGSFVILSDPIFRGMAIALLFGSVVSTLLTLFVVPLLILMVEGRSWPVRKRESGHSA</sequence>
<feature type="transmembrane region" description="Helical" evidence="1">
    <location>
        <begin position="923"/>
        <end position="942"/>
    </location>
</feature>
<dbReference type="Gene3D" id="3.30.70.1440">
    <property type="entry name" value="Multidrug efflux transporter AcrB pore domain"/>
    <property type="match status" value="1"/>
</dbReference>
<feature type="transmembrane region" description="Helical" evidence="1">
    <location>
        <begin position="1046"/>
        <end position="1073"/>
    </location>
</feature>
<dbReference type="PANTHER" id="PTHR32063">
    <property type="match status" value="1"/>
</dbReference>
<dbReference type="SUPFAM" id="SSF82714">
    <property type="entry name" value="Multidrug efflux transporter AcrB TolC docking domain, DN and DC subdomains"/>
    <property type="match status" value="2"/>
</dbReference>
<accession>C6HXG4</accession>
<evidence type="ECO:0000256" key="1">
    <source>
        <dbReference type="SAM" id="Phobius"/>
    </source>
</evidence>
<dbReference type="Proteomes" id="UP000009374">
    <property type="component" value="Unassembled WGS sequence"/>
</dbReference>
<dbReference type="GO" id="GO:0005886">
    <property type="term" value="C:plasma membrane"/>
    <property type="evidence" value="ECO:0007669"/>
    <property type="project" value="TreeGrafter"/>
</dbReference>
<protein>
    <submittedName>
        <fullName evidence="2">Acriflavin resistance protein</fullName>
    </submittedName>
</protein>
<dbReference type="Gene3D" id="1.20.1640.10">
    <property type="entry name" value="Multidrug efflux transporter AcrB transmembrane domain"/>
    <property type="match status" value="2"/>
</dbReference>
<dbReference type="Gene3D" id="3.30.2090.10">
    <property type="entry name" value="Multidrug efflux transporter AcrB TolC docking domain, DN and DC subdomains"/>
    <property type="match status" value="2"/>
</dbReference>
<organism evidence="2 3">
    <name type="scientific">Leptospirillum ferrodiazotrophum</name>
    <dbReference type="NCBI Taxonomy" id="412449"/>
    <lineage>
        <taxon>Bacteria</taxon>
        <taxon>Pseudomonadati</taxon>
        <taxon>Nitrospirota</taxon>
        <taxon>Nitrospiria</taxon>
        <taxon>Nitrospirales</taxon>
        <taxon>Nitrospiraceae</taxon>
        <taxon>Leptospirillum</taxon>
    </lineage>
</organism>
<reference evidence="2 3" key="1">
    <citation type="journal article" date="2009" name="Appl. Environ. Microbiol.">
        <title>Community genomic and proteomic analyses of chemoautotrophic iron-oxidizing "Leptospirillum rubarum" (Group II) and "Leptospirillum ferrodiazotrophum" (Group III) bacteria in acid mine drainage biofilms.</title>
        <authorList>
            <person name="Goltsman D.S."/>
            <person name="Denef V.J."/>
            <person name="Singer S.W."/>
            <person name="VerBerkmoes N.C."/>
            <person name="Lefsrud M."/>
            <person name="Mueller R.S."/>
            <person name="Dick G.J."/>
            <person name="Sun C.L."/>
            <person name="Wheeler K.E."/>
            <person name="Zemla A."/>
            <person name="Baker B.J."/>
            <person name="Hauser L."/>
            <person name="Land M."/>
            <person name="Shah M.B."/>
            <person name="Thelen M.P."/>
            <person name="Hettich R.L."/>
            <person name="Banfield J.F."/>
        </authorList>
    </citation>
    <scope>NUCLEOTIDE SEQUENCE [LARGE SCALE GENOMIC DNA]</scope>
</reference>
<evidence type="ECO:0000313" key="2">
    <source>
        <dbReference type="EMBL" id="EES52716.1"/>
    </source>
</evidence>
<dbReference type="GO" id="GO:0042910">
    <property type="term" value="F:xenobiotic transmembrane transporter activity"/>
    <property type="evidence" value="ECO:0007669"/>
    <property type="project" value="TreeGrafter"/>
</dbReference>